<evidence type="ECO:0000313" key="3">
    <source>
        <dbReference type="EMBL" id="RDX95093.1"/>
    </source>
</evidence>
<dbReference type="Proteomes" id="UP000257109">
    <property type="component" value="Unassembled WGS sequence"/>
</dbReference>
<sequence length="149" mass="17279">MLQWTRPIDSRIRLRAKVVPKSHRPKGNDPRGPSLEECLPSSKGTNELALSCDEELKLKFGQLFDTLDKGDQFYKRYALNVGFSVRWSSKTKDKKKKSLKRWKYFVSSKEGYKPNKTKLVEESESIVNARRRKLSREGSNVKAVFKLVE</sequence>
<dbReference type="PANTHER" id="PTHR46328:SF30">
    <property type="entry name" value="OS04G0641500 PROTEIN"/>
    <property type="match status" value="1"/>
</dbReference>
<evidence type="ECO:0000259" key="2">
    <source>
        <dbReference type="Pfam" id="PF03101"/>
    </source>
</evidence>
<reference evidence="3" key="1">
    <citation type="submission" date="2018-05" db="EMBL/GenBank/DDBJ databases">
        <title>Draft genome of Mucuna pruriens seed.</title>
        <authorList>
            <person name="Nnadi N.E."/>
            <person name="Vos R."/>
            <person name="Hasami M.H."/>
            <person name="Devisetty U.K."/>
            <person name="Aguiy J.C."/>
        </authorList>
    </citation>
    <scope>NUCLEOTIDE SEQUENCE [LARGE SCALE GENOMIC DNA]</scope>
    <source>
        <strain evidence="3">JCA_2017</strain>
    </source>
</reference>
<comment type="caution">
    <text evidence="3">The sequence shown here is derived from an EMBL/GenBank/DDBJ whole genome shotgun (WGS) entry which is preliminary data.</text>
</comment>
<feature type="non-terminal residue" evidence="3">
    <location>
        <position position="1"/>
    </location>
</feature>
<evidence type="ECO:0000313" key="4">
    <source>
        <dbReference type="Proteomes" id="UP000257109"/>
    </source>
</evidence>
<protein>
    <recommendedName>
        <fullName evidence="2">FAR1 domain-containing protein</fullName>
    </recommendedName>
</protein>
<proteinExistence type="predicted"/>
<dbReference type="EMBL" id="QJKJ01004209">
    <property type="protein sequence ID" value="RDX95093.1"/>
    <property type="molecule type" value="Genomic_DNA"/>
</dbReference>
<dbReference type="InterPro" id="IPR004330">
    <property type="entry name" value="FAR1_DNA_bnd_dom"/>
</dbReference>
<dbReference type="Pfam" id="PF03101">
    <property type="entry name" value="FAR1"/>
    <property type="match status" value="1"/>
</dbReference>
<accession>A0A371GXD3</accession>
<organism evidence="3 4">
    <name type="scientific">Mucuna pruriens</name>
    <name type="common">Velvet bean</name>
    <name type="synonym">Dolichos pruriens</name>
    <dbReference type="NCBI Taxonomy" id="157652"/>
    <lineage>
        <taxon>Eukaryota</taxon>
        <taxon>Viridiplantae</taxon>
        <taxon>Streptophyta</taxon>
        <taxon>Embryophyta</taxon>
        <taxon>Tracheophyta</taxon>
        <taxon>Spermatophyta</taxon>
        <taxon>Magnoliopsida</taxon>
        <taxon>eudicotyledons</taxon>
        <taxon>Gunneridae</taxon>
        <taxon>Pentapetalae</taxon>
        <taxon>rosids</taxon>
        <taxon>fabids</taxon>
        <taxon>Fabales</taxon>
        <taxon>Fabaceae</taxon>
        <taxon>Papilionoideae</taxon>
        <taxon>50 kb inversion clade</taxon>
        <taxon>NPAAA clade</taxon>
        <taxon>indigoferoid/millettioid clade</taxon>
        <taxon>Phaseoleae</taxon>
        <taxon>Mucuna</taxon>
    </lineage>
</organism>
<dbReference type="AlphaFoldDB" id="A0A371GXD3"/>
<feature type="domain" description="FAR1" evidence="2">
    <location>
        <begin position="72"/>
        <end position="136"/>
    </location>
</feature>
<gene>
    <name evidence="3" type="ORF">CR513_22430</name>
</gene>
<dbReference type="PANTHER" id="PTHR46328">
    <property type="entry name" value="FAR-RED IMPAIRED RESPONSIVE (FAR1) FAMILY PROTEIN-RELATED"/>
    <property type="match status" value="1"/>
</dbReference>
<name>A0A371GXD3_MUCPR</name>
<dbReference type="OrthoDB" id="1433510at2759"/>
<keyword evidence="4" id="KW-1185">Reference proteome</keyword>
<evidence type="ECO:0000256" key="1">
    <source>
        <dbReference type="SAM" id="MobiDB-lite"/>
    </source>
</evidence>
<feature type="region of interest" description="Disordered" evidence="1">
    <location>
        <begin position="18"/>
        <end position="42"/>
    </location>
</feature>